<protein>
    <submittedName>
        <fullName evidence="1">Uncharacterized protein</fullName>
    </submittedName>
</protein>
<accession>A0A655BMZ6</accession>
<proteinExistence type="predicted"/>
<name>A0A655BMZ6_SALET</name>
<gene>
    <name evidence="1" type="ORF">ERS008198_00371</name>
</gene>
<dbReference type="AlphaFoldDB" id="A0A655BMZ6"/>
<evidence type="ECO:0000313" key="2">
    <source>
        <dbReference type="Proteomes" id="UP000041314"/>
    </source>
</evidence>
<dbReference type="Proteomes" id="UP000041314">
    <property type="component" value="Unassembled WGS sequence"/>
</dbReference>
<reference evidence="1 2" key="1">
    <citation type="submission" date="2015-03" db="EMBL/GenBank/DDBJ databases">
        <authorList>
            <consortium name="Pathogen Informatics"/>
        </authorList>
    </citation>
    <scope>NUCLEOTIDE SEQUENCE [LARGE SCALE GENOMIC DNA]</scope>
    <source>
        <strain evidence="1 2">A1104</strain>
    </source>
</reference>
<evidence type="ECO:0000313" key="1">
    <source>
        <dbReference type="EMBL" id="CNT61486.1"/>
    </source>
</evidence>
<organism evidence="1 2">
    <name type="scientific">Salmonella enterica subsp. enterica serovar Bovismorbificans</name>
    <dbReference type="NCBI Taxonomy" id="58097"/>
    <lineage>
        <taxon>Bacteria</taxon>
        <taxon>Pseudomonadati</taxon>
        <taxon>Pseudomonadota</taxon>
        <taxon>Gammaproteobacteria</taxon>
        <taxon>Enterobacterales</taxon>
        <taxon>Enterobacteriaceae</taxon>
        <taxon>Salmonella</taxon>
    </lineage>
</organism>
<dbReference type="EMBL" id="CQPA01000002">
    <property type="protein sequence ID" value="CNT61486.1"/>
    <property type="molecule type" value="Genomic_DNA"/>
</dbReference>
<sequence length="98" mass="10984">MDFKRDTGNAGPHIQILLRILKRDHGEAVIELAAQLQNPNDMQTHAFGLEQLMVGIRIGDHDGHPVALFHVQRIGDAFTDNDLLLARFEMIPGVILHK</sequence>